<reference evidence="2 3" key="1">
    <citation type="submission" date="2024-08" db="EMBL/GenBank/DDBJ databases">
        <title>Whole-genome sequencing of halo(alkali)philic microorganisms from hypersaline lakes.</title>
        <authorList>
            <person name="Sorokin D.Y."/>
            <person name="Merkel A.Y."/>
            <person name="Messina E."/>
            <person name="Yakimov M."/>
        </authorList>
    </citation>
    <scope>NUCLEOTIDE SEQUENCE [LARGE SCALE GENOMIC DNA]</scope>
    <source>
        <strain evidence="2 3">Cl-TMA</strain>
    </source>
</reference>
<name>A0ABV4TWU5_9GAMM</name>
<evidence type="ECO:0000313" key="3">
    <source>
        <dbReference type="Proteomes" id="UP001575181"/>
    </source>
</evidence>
<evidence type="ECO:0000313" key="2">
    <source>
        <dbReference type="EMBL" id="MFA9461806.1"/>
    </source>
</evidence>
<proteinExistence type="predicted"/>
<dbReference type="RefSeq" id="WP_373656596.1">
    <property type="nucleotide sequence ID" value="NZ_JBGUAW010000009.1"/>
</dbReference>
<feature type="signal peptide" evidence="1">
    <location>
        <begin position="1"/>
        <end position="26"/>
    </location>
</feature>
<keyword evidence="1" id="KW-0732">Signal</keyword>
<dbReference type="NCBIfam" id="NF041928">
    <property type="entry name" value="choice_anch_W"/>
    <property type="match status" value="1"/>
</dbReference>
<keyword evidence="3" id="KW-1185">Reference proteome</keyword>
<dbReference type="Proteomes" id="UP001575181">
    <property type="component" value="Unassembled WGS sequence"/>
</dbReference>
<gene>
    <name evidence="2" type="ORF">ACERLL_13350</name>
</gene>
<organism evidence="2 3">
    <name type="scientific">Thiohalorhabdus methylotrophus</name>
    <dbReference type="NCBI Taxonomy" id="3242694"/>
    <lineage>
        <taxon>Bacteria</taxon>
        <taxon>Pseudomonadati</taxon>
        <taxon>Pseudomonadota</taxon>
        <taxon>Gammaproteobacteria</taxon>
        <taxon>Thiohalorhabdales</taxon>
        <taxon>Thiohalorhabdaceae</taxon>
        <taxon>Thiohalorhabdus</taxon>
    </lineage>
</organism>
<dbReference type="InterPro" id="IPR049671">
    <property type="entry name" value="Choice_anch_W"/>
</dbReference>
<dbReference type="InterPro" id="IPR013424">
    <property type="entry name" value="Ice-binding_C"/>
</dbReference>
<protein>
    <submittedName>
        <fullName evidence="2">Choice-of-anchor W domain-containing protein</fullName>
    </submittedName>
</protein>
<evidence type="ECO:0000256" key="1">
    <source>
        <dbReference type="SAM" id="SignalP"/>
    </source>
</evidence>
<feature type="chain" id="PRO_5045494193" evidence="1">
    <location>
        <begin position="27"/>
        <end position="267"/>
    </location>
</feature>
<accession>A0ABV4TWU5</accession>
<dbReference type="EMBL" id="JBGUAW010000009">
    <property type="protein sequence ID" value="MFA9461806.1"/>
    <property type="molecule type" value="Genomic_DNA"/>
</dbReference>
<comment type="caution">
    <text evidence="2">The sequence shown here is derived from an EMBL/GenBank/DDBJ whole genome shotgun (WGS) entry which is preliminary data.</text>
</comment>
<dbReference type="NCBIfam" id="TIGR02595">
    <property type="entry name" value="PEP_CTERM"/>
    <property type="match status" value="1"/>
</dbReference>
<sequence>MQPPVRALLGAAGMAAGLAVSASAGAVTTETYNADTDAAATDFAVEGYSALPFVAEGRIGGPGTFEMDVGSDTSGDFSTGEHDWPMGDPEPFSLAFDGTTATWSIGEGDNVITSIIGADSVSYDSFGDLEGFNSLLIRAATPGSGTEVALTDMALYGADDINGPLDASSINGNGLPDFINNYDSHAADPDRLVKWMGISNDLDLADGFYLTGEVAMDWPTGNKPSQSNLAFQIKGANHTNEVPVPGTSALLAGGLLGFWGFSRRRKA</sequence>